<comment type="caution">
    <text evidence="3">The sequence shown here is derived from an EMBL/GenBank/DDBJ whole genome shotgun (WGS) entry which is preliminary data.</text>
</comment>
<dbReference type="InterPro" id="IPR000315">
    <property type="entry name" value="Znf_B-box"/>
</dbReference>
<dbReference type="OrthoDB" id="6124177at2759"/>
<keyword evidence="1" id="KW-0479">Metal-binding</keyword>
<dbReference type="EMBL" id="UYJE01000122">
    <property type="protein sequence ID" value="VDH90300.1"/>
    <property type="molecule type" value="Genomic_DNA"/>
</dbReference>
<feature type="domain" description="B box-type" evidence="2">
    <location>
        <begin position="2"/>
        <end position="50"/>
    </location>
</feature>
<sequence>MADSKLCAGCQRGGEDITDVAWCSDCRELVCKECARVHEKMSPPHKVVPMKEI</sequence>
<name>A0A8B6BHA8_MYTGA</name>
<dbReference type="PROSITE" id="PS50119">
    <property type="entry name" value="ZF_BBOX"/>
    <property type="match status" value="1"/>
</dbReference>
<evidence type="ECO:0000256" key="1">
    <source>
        <dbReference type="PROSITE-ProRule" id="PRU00024"/>
    </source>
</evidence>
<protein>
    <recommendedName>
        <fullName evidence="2">B box-type domain-containing protein</fullName>
    </recommendedName>
</protein>
<gene>
    <name evidence="3" type="ORF">MGAL_10B006436</name>
</gene>
<dbReference type="GO" id="GO:0008270">
    <property type="term" value="F:zinc ion binding"/>
    <property type="evidence" value="ECO:0007669"/>
    <property type="project" value="UniProtKB-KW"/>
</dbReference>
<evidence type="ECO:0000313" key="3">
    <source>
        <dbReference type="EMBL" id="VDH90300.1"/>
    </source>
</evidence>
<evidence type="ECO:0000313" key="4">
    <source>
        <dbReference type="Proteomes" id="UP000596742"/>
    </source>
</evidence>
<keyword evidence="1" id="KW-0863">Zinc-finger</keyword>
<accession>A0A8B6BHA8</accession>
<reference evidence="3" key="1">
    <citation type="submission" date="2018-11" db="EMBL/GenBank/DDBJ databases">
        <authorList>
            <person name="Alioto T."/>
            <person name="Alioto T."/>
        </authorList>
    </citation>
    <scope>NUCLEOTIDE SEQUENCE</scope>
</reference>
<keyword evidence="1" id="KW-0862">Zinc</keyword>
<dbReference type="AlphaFoldDB" id="A0A8B6BHA8"/>
<proteinExistence type="predicted"/>
<organism evidence="3 4">
    <name type="scientific">Mytilus galloprovincialis</name>
    <name type="common">Mediterranean mussel</name>
    <dbReference type="NCBI Taxonomy" id="29158"/>
    <lineage>
        <taxon>Eukaryota</taxon>
        <taxon>Metazoa</taxon>
        <taxon>Spiralia</taxon>
        <taxon>Lophotrochozoa</taxon>
        <taxon>Mollusca</taxon>
        <taxon>Bivalvia</taxon>
        <taxon>Autobranchia</taxon>
        <taxon>Pteriomorphia</taxon>
        <taxon>Mytilida</taxon>
        <taxon>Mytiloidea</taxon>
        <taxon>Mytilidae</taxon>
        <taxon>Mytilinae</taxon>
        <taxon>Mytilus</taxon>
    </lineage>
</organism>
<keyword evidence="4" id="KW-1185">Reference proteome</keyword>
<dbReference type="Proteomes" id="UP000596742">
    <property type="component" value="Unassembled WGS sequence"/>
</dbReference>
<evidence type="ECO:0000259" key="2">
    <source>
        <dbReference type="PROSITE" id="PS50119"/>
    </source>
</evidence>